<keyword evidence="2" id="KW-1185">Reference proteome</keyword>
<reference evidence="1 2" key="1">
    <citation type="journal article" date="2023" name="Science">
        <title>Complex scaffold remodeling in plant triterpene biosynthesis.</title>
        <authorList>
            <person name="De La Pena R."/>
            <person name="Hodgson H."/>
            <person name="Liu J.C."/>
            <person name="Stephenson M.J."/>
            <person name="Martin A.C."/>
            <person name="Owen C."/>
            <person name="Harkess A."/>
            <person name="Leebens-Mack J."/>
            <person name="Jimenez L.E."/>
            <person name="Osbourn A."/>
            <person name="Sattely E.S."/>
        </authorList>
    </citation>
    <scope>NUCLEOTIDE SEQUENCE [LARGE SCALE GENOMIC DNA]</scope>
    <source>
        <strain evidence="2">cv. JPN11</strain>
        <tissue evidence="1">Leaf</tissue>
    </source>
</reference>
<accession>A0ACC1Y498</accession>
<protein>
    <submittedName>
        <fullName evidence="1">NBS-LRR type disease resistance protein</fullName>
    </submittedName>
</protein>
<proteinExistence type="predicted"/>
<sequence>MGNNICSLSFSCDHTVSRCLDFTVRKTGFISQLPDNLAALQRELKKLLEARNDIRIRVTVAEQQQMRRLEQVQGWLSRVQDAETEAGKLIQKGLQEVERLCLGGFCSKNCLSTYKPITTTIIGLQPTFDKVWKCLTEEQAGIIGIYGMGGVGKTTLLTQINNKFLDNPNTFDVVIWAVASKDLEVEKIQESIAKKIGLFNESWKSKTLQEKALEIFKILSKKKFVLLMDDIWEEVDLSKVGLPLPSRTTTSKVVFTTREFEVAETVAKECGGLPLALIVVGRAMASKKTPQEWEHAVVVLRSSASKFSGMEKRVYSRLKFSYDFLPSDKIRFCLLYCSLFSEDFHISIEDLIDYWIAEGLLDEYDGIGARNQGYSIIGTLLHACLLEEEENNCVRMHDVIRDMALWIASTFEKEKEKFLILTGVGLTEIPSIGMWKEVTRMSLMGNKIRNLSMSPACPSLQTLFLSWNDIQIVESDFFQSMPSLRVLNISDNYSLCHLPFRFPELVSLQHLNLSFSGIERLPEELKYLVNLKCLNLEFAFNLLNIQPQLISSLKNLRVFRLFECGSRTQEEHSILSGGSELLVEELLGLEHLDVTTITIRSFLALQRFLSSPTLKSSTRSLCLKYFNDSKSLRVLSLASLSRLETLHLLECINLEELKIENTGEVKIFQEAHGFHTLHEVYISYCSKVRHMTWLIFAPNLKDIRIADCQEMEEIIRLDEVRAEVLENLIPFARLQFLILEGLRHLKSIYPNTLRFPHLKELTIKRSRKLKKLPLDCSRATEGKFIIKGEESWWQELQWDDEAIQSAFLPCFKSIDIDEDFE</sequence>
<name>A0ACC1Y498_MELAZ</name>
<evidence type="ECO:0000313" key="1">
    <source>
        <dbReference type="EMBL" id="KAJ4718258.1"/>
    </source>
</evidence>
<comment type="caution">
    <text evidence="1">The sequence shown here is derived from an EMBL/GenBank/DDBJ whole genome shotgun (WGS) entry which is preliminary data.</text>
</comment>
<organism evidence="1 2">
    <name type="scientific">Melia azedarach</name>
    <name type="common">Chinaberry tree</name>
    <dbReference type="NCBI Taxonomy" id="155640"/>
    <lineage>
        <taxon>Eukaryota</taxon>
        <taxon>Viridiplantae</taxon>
        <taxon>Streptophyta</taxon>
        <taxon>Embryophyta</taxon>
        <taxon>Tracheophyta</taxon>
        <taxon>Spermatophyta</taxon>
        <taxon>Magnoliopsida</taxon>
        <taxon>eudicotyledons</taxon>
        <taxon>Gunneridae</taxon>
        <taxon>Pentapetalae</taxon>
        <taxon>rosids</taxon>
        <taxon>malvids</taxon>
        <taxon>Sapindales</taxon>
        <taxon>Meliaceae</taxon>
        <taxon>Melia</taxon>
    </lineage>
</organism>
<evidence type="ECO:0000313" key="2">
    <source>
        <dbReference type="Proteomes" id="UP001164539"/>
    </source>
</evidence>
<gene>
    <name evidence="1" type="ORF">OWV82_009962</name>
</gene>
<dbReference type="EMBL" id="CM051398">
    <property type="protein sequence ID" value="KAJ4718258.1"/>
    <property type="molecule type" value="Genomic_DNA"/>
</dbReference>
<dbReference type="Proteomes" id="UP001164539">
    <property type="component" value="Chromosome 5"/>
</dbReference>